<name>A0ABW7KX65_9BURK</name>
<keyword evidence="1" id="KW-1133">Transmembrane helix</keyword>
<keyword evidence="3" id="KW-1185">Reference proteome</keyword>
<accession>A0ABW7KX65</accession>
<feature type="transmembrane region" description="Helical" evidence="1">
    <location>
        <begin position="6"/>
        <end position="25"/>
    </location>
</feature>
<reference evidence="2 3" key="1">
    <citation type="submission" date="2024-10" db="EMBL/GenBank/DDBJ databases">
        <title>Burkholderia semiarida in Mexico.</title>
        <authorList>
            <person name="Estrada P."/>
        </authorList>
    </citation>
    <scope>NUCLEOTIDE SEQUENCE [LARGE SCALE GENOMIC DNA]</scope>
    <source>
        <strain evidence="2 3">CLM7-1</strain>
    </source>
</reference>
<dbReference type="EMBL" id="JBIMPM010000001">
    <property type="protein sequence ID" value="MFH5249844.1"/>
    <property type="molecule type" value="Genomic_DNA"/>
</dbReference>
<dbReference type="RefSeq" id="WP_395128329.1">
    <property type="nucleotide sequence ID" value="NZ_JBIMPM010000001.1"/>
</dbReference>
<protein>
    <submittedName>
        <fullName evidence="2">Uncharacterized protein</fullName>
    </submittedName>
</protein>
<keyword evidence="1" id="KW-0472">Membrane</keyword>
<gene>
    <name evidence="2" type="ORF">ACGTRS_01215</name>
</gene>
<sequence length="78" mass="8069">MVATILNAVGLILITIGGIGAALCAPSPQYHSDGSASLLPNVDKAARIAIYRRQRLIKPLLSLVGVGAFLQLVALFVG</sequence>
<evidence type="ECO:0000313" key="3">
    <source>
        <dbReference type="Proteomes" id="UP001609186"/>
    </source>
</evidence>
<organism evidence="2 3">
    <name type="scientific">Burkholderia semiarida</name>
    <dbReference type="NCBI Taxonomy" id="2843303"/>
    <lineage>
        <taxon>Bacteria</taxon>
        <taxon>Pseudomonadati</taxon>
        <taxon>Pseudomonadota</taxon>
        <taxon>Betaproteobacteria</taxon>
        <taxon>Burkholderiales</taxon>
        <taxon>Burkholderiaceae</taxon>
        <taxon>Burkholderia</taxon>
        <taxon>Burkholderia cepacia complex</taxon>
    </lineage>
</organism>
<evidence type="ECO:0000313" key="2">
    <source>
        <dbReference type="EMBL" id="MFH5249844.1"/>
    </source>
</evidence>
<proteinExistence type="predicted"/>
<evidence type="ECO:0000256" key="1">
    <source>
        <dbReference type="SAM" id="Phobius"/>
    </source>
</evidence>
<feature type="transmembrane region" description="Helical" evidence="1">
    <location>
        <begin position="56"/>
        <end position="77"/>
    </location>
</feature>
<dbReference type="Proteomes" id="UP001609186">
    <property type="component" value="Unassembled WGS sequence"/>
</dbReference>
<comment type="caution">
    <text evidence="2">The sequence shown here is derived from an EMBL/GenBank/DDBJ whole genome shotgun (WGS) entry which is preliminary data.</text>
</comment>
<keyword evidence="1" id="KW-0812">Transmembrane</keyword>